<organism evidence="2 3">
    <name type="scientific">Robiginitalea biformata (strain ATCC BAA-864 / DSM 15991 / KCTC 12146 / HTCC2501)</name>
    <dbReference type="NCBI Taxonomy" id="313596"/>
    <lineage>
        <taxon>Bacteria</taxon>
        <taxon>Pseudomonadati</taxon>
        <taxon>Bacteroidota</taxon>
        <taxon>Flavobacteriia</taxon>
        <taxon>Flavobacteriales</taxon>
        <taxon>Flavobacteriaceae</taxon>
        <taxon>Robiginitalea</taxon>
    </lineage>
</organism>
<evidence type="ECO:0000256" key="1">
    <source>
        <dbReference type="SAM" id="Phobius"/>
    </source>
</evidence>
<dbReference type="STRING" id="313596.RB2501_06175"/>
<dbReference type="InterPro" id="IPR025519">
    <property type="entry name" value="DUF4407"/>
</dbReference>
<dbReference type="AlphaFoldDB" id="A4CHQ5"/>
<proteinExistence type="predicted"/>
<evidence type="ECO:0000313" key="2">
    <source>
        <dbReference type="EMBL" id="EAR16463.1"/>
    </source>
</evidence>
<keyword evidence="3" id="KW-1185">Reference proteome</keyword>
<keyword evidence="1" id="KW-1133">Transmembrane helix</keyword>
<dbReference type="Pfam" id="PF14362">
    <property type="entry name" value="DUF4407"/>
    <property type="match status" value="1"/>
</dbReference>
<evidence type="ECO:0000313" key="3">
    <source>
        <dbReference type="Proteomes" id="UP000009049"/>
    </source>
</evidence>
<feature type="transmembrane region" description="Helical" evidence="1">
    <location>
        <begin position="98"/>
        <end position="116"/>
    </location>
</feature>
<keyword evidence="1" id="KW-0472">Membrane</keyword>
<name>A4CHQ5_ROBBH</name>
<dbReference type="EMBL" id="CP001712">
    <property type="protein sequence ID" value="EAR16463.1"/>
    <property type="molecule type" value="Genomic_DNA"/>
</dbReference>
<dbReference type="eggNOG" id="COG1256">
    <property type="taxonomic scope" value="Bacteria"/>
</dbReference>
<dbReference type="HOGENOM" id="CLU_849041_0_0_10"/>
<feature type="transmembrane region" description="Helical" evidence="1">
    <location>
        <begin position="34"/>
        <end position="53"/>
    </location>
</feature>
<dbReference type="KEGG" id="rbi:RB2501_06175"/>
<dbReference type="OrthoDB" id="1421255at2"/>
<sequence>MKDWWLKLGCFLTGYNYYLLKNSSEASAKSVKKYLSAILIISILWAFIGYSFAKRYLKTDDVVSIIVALIMVIVVIQIERQIILNISQSIWPKLFRGLIAIVMAIIGSVIIDQIVFKEDVEKIKIAEIQSQVDEVVPARTRIIQQQIFDLDSLITVKENALATTQQEFAEKPQIRSVLVETREELVQEEDSSGQLQDVKIQLKDYKTHLISNPIGAQIPVLDEQIQEHRRMRMAKEDEIVNIRAQTEKELSEKTGLLDEITILFKIILSSWIAGVVWGCIFLFFLSIELFVLISKSFESDSDYDRLVRHQKEMKLKMIAKME</sequence>
<dbReference type="RefSeq" id="WP_015753220.1">
    <property type="nucleotide sequence ID" value="NC_013222.1"/>
</dbReference>
<protein>
    <recommendedName>
        <fullName evidence="4">DUF4407 domain-containing protein</fullName>
    </recommendedName>
</protein>
<reference evidence="2 3" key="1">
    <citation type="journal article" date="2009" name="J. Bacteriol.">
        <title>Complete genome sequence of Robiginitalea biformata HTCC2501.</title>
        <authorList>
            <person name="Oh H.M."/>
            <person name="Giovannoni S.J."/>
            <person name="Lee K."/>
            <person name="Ferriera S."/>
            <person name="Johnson J."/>
            <person name="Cho J.C."/>
        </authorList>
    </citation>
    <scope>NUCLEOTIDE SEQUENCE [LARGE SCALE GENOMIC DNA]</scope>
    <source>
        <strain evidence="3">ATCC BAA-864 / HTCC2501 / KCTC 12146</strain>
    </source>
</reference>
<dbReference type="Proteomes" id="UP000009049">
    <property type="component" value="Chromosome"/>
</dbReference>
<accession>A4CHQ5</accession>
<keyword evidence="1" id="KW-0812">Transmembrane</keyword>
<evidence type="ECO:0008006" key="4">
    <source>
        <dbReference type="Google" id="ProtNLM"/>
    </source>
</evidence>
<gene>
    <name evidence="2" type="ordered locus">RB2501_06175</name>
</gene>
<feature type="transmembrane region" description="Helical" evidence="1">
    <location>
        <begin position="271"/>
        <end position="293"/>
    </location>
</feature>
<feature type="transmembrane region" description="Helical" evidence="1">
    <location>
        <begin position="62"/>
        <end position="78"/>
    </location>
</feature>